<proteinExistence type="predicted"/>
<dbReference type="RefSeq" id="WP_056955570.1">
    <property type="nucleotide sequence ID" value="NZ_AZFK01000087.1"/>
</dbReference>
<comment type="caution">
    <text evidence="1">The sequence shown here is derived from an EMBL/GenBank/DDBJ whole genome shotgun (WGS) entry which is preliminary data.</text>
</comment>
<organism evidence="1 2">
    <name type="scientific">Limosilactobacillus ingluviei DSM 15946</name>
    <dbReference type="NCBI Taxonomy" id="1423760"/>
    <lineage>
        <taxon>Bacteria</taxon>
        <taxon>Bacillati</taxon>
        <taxon>Bacillota</taxon>
        <taxon>Bacilli</taxon>
        <taxon>Lactobacillales</taxon>
        <taxon>Lactobacillaceae</taxon>
        <taxon>Limosilactobacillus</taxon>
    </lineage>
</organism>
<protein>
    <submittedName>
        <fullName evidence="1">Uncharacterized protein</fullName>
    </submittedName>
</protein>
<reference evidence="1 2" key="1">
    <citation type="journal article" date="2015" name="Genome Announc.">
        <title>Expanding the biotechnology potential of lactobacilli through comparative genomics of 213 strains and associated genera.</title>
        <authorList>
            <person name="Sun Z."/>
            <person name="Harris H.M."/>
            <person name="McCann A."/>
            <person name="Guo C."/>
            <person name="Argimon S."/>
            <person name="Zhang W."/>
            <person name="Yang X."/>
            <person name="Jeffery I.B."/>
            <person name="Cooney J.C."/>
            <person name="Kagawa T.F."/>
            <person name="Liu W."/>
            <person name="Song Y."/>
            <person name="Salvetti E."/>
            <person name="Wrobel A."/>
            <person name="Rasinkangas P."/>
            <person name="Parkhill J."/>
            <person name="Rea M.C."/>
            <person name="O'Sullivan O."/>
            <person name="Ritari J."/>
            <person name="Douillard F.P."/>
            <person name="Paul Ross R."/>
            <person name="Yang R."/>
            <person name="Briner A.E."/>
            <person name="Felis G.E."/>
            <person name="de Vos W.M."/>
            <person name="Barrangou R."/>
            <person name="Klaenhammer T.R."/>
            <person name="Caufield P.W."/>
            <person name="Cui Y."/>
            <person name="Zhang H."/>
            <person name="O'Toole P.W."/>
        </authorList>
    </citation>
    <scope>NUCLEOTIDE SEQUENCE [LARGE SCALE GENOMIC DNA]</scope>
    <source>
        <strain evidence="1 2">DSM 15946</strain>
    </source>
</reference>
<evidence type="ECO:0000313" key="2">
    <source>
        <dbReference type="Proteomes" id="UP000050816"/>
    </source>
</evidence>
<sequence length="142" mass="15799">MQVNLTFAEYVDLGYASTKADDFALLERQAQRAVDSVTDYYYQDHVMADDPDQQRVDAYKAAICEQVDCIQSTGVSSSYENGDDFNAITVGRLSLQPANHVTKDSMVGGVCKEAYRLLAHYGLLYRGRGSDLYVATHPQKDV</sequence>
<gene>
    <name evidence="1" type="ORF">FC43_GL000906</name>
</gene>
<dbReference type="AlphaFoldDB" id="A0A0R1U3C6"/>
<dbReference type="EMBL" id="AZFK01000087">
    <property type="protein sequence ID" value="KRL87804.1"/>
    <property type="molecule type" value="Genomic_DNA"/>
</dbReference>
<dbReference type="PATRIC" id="fig|1423760.3.peg.932"/>
<dbReference type="Proteomes" id="UP000050816">
    <property type="component" value="Unassembled WGS sequence"/>
</dbReference>
<name>A0A0R1U3C6_9LACO</name>
<evidence type="ECO:0000313" key="1">
    <source>
        <dbReference type="EMBL" id="KRL87804.1"/>
    </source>
</evidence>
<accession>A0A0R1U3C6</accession>